<dbReference type="PROSITE" id="PS00383">
    <property type="entry name" value="TYR_PHOSPHATASE_1"/>
    <property type="match status" value="1"/>
</dbReference>
<comment type="caution">
    <text evidence="6">The sequence shown here is derived from an EMBL/GenBank/DDBJ whole genome shotgun (WGS) entry which is preliminary data.</text>
</comment>
<dbReference type="InterPro" id="IPR052103">
    <property type="entry name" value="Dual_spec_Phospatases"/>
</dbReference>
<evidence type="ECO:0000256" key="3">
    <source>
        <dbReference type="ARBA" id="ARBA00022912"/>
    </source>
</evidence>
<proteinExistence type="inferred from homology"/>
<dbReference type="Gene3D" id="3.90.190.10">
    <property type="entry name" value="Protein tyrosine phosphatase superfamily"/>
    <property type="match status" value="1"/>
</dbReference>
<evidence type="ECO:0000256" key="1">
    <source>
        <dbReference type="ARBA" id="ARBA00008601"/>
    </source>
</evidence>
<reference evidence="6 7" key="1">
    <citation type="journal article" date="2018" name="Elife">
        <title>Firefly genomes illuminate parallel origins of bioluminescence in beetles.</title>
        <authorList>
            <person name="Fallon T.R."/>
            <person name="Lower S.E."/>
            <person name="Chang C.H."/>
            <person name="Bessho-Uehara M."/>
            <person name="Martin G.J."/>
            <person name="Bewick A.J."/>
            <person name="Behringer M."/>
            <person name="Debat H.J."/>
            <person name="Wong I."/>
            <person name="Day J.C."/>
            <person name="Suvorov A."/>
            <person name="Silva C.J."/>
            <person name="Stanger-Hall K.F."/>
            <person name="Hall D.W."/>
            <person name="Schmitz R.J."/>
            <person name="Nelson D.R."/>
            <person name="Lewis S.M."/>
            <person name="Shigenobu S."/>
            <person name="Bybee S.M."/>
            <person name="Larracuente A.M."/>
            <person name="Oba Y."/>
            <person name="Weng J.K."/>
        </authorList>
    </citation>
    <scope>NUCLEOTIDE SEQUENCE [LARGE SCALE GENOMIC DNA]</scope>
    <source>
        <strain evidence="6">1611_PpyrPB1</strain>
        <tissue evidence="6">Whole body</tissue>
    </source>
</reference>
<sequence length="266" mass="31064">MNVFGRVRDFYMKFLRKIADVITFTWVWWIARFFIEKNVVMEFINVEYVFNGRKDNEVQDILSKSVETVSTSSSESSCTVDLNLNITEVTRSLFLCSATSVHTSTLQLLGVSFVINATVELPDTPLPEKTVKYYRIRAFDSPNQNIRQYFDISADLIHQISLRDGKTLIHCTAGVSRSATLCIAYLMKYHKLSLIESYNYLKLRRPIIKPNCGFFRQLIEYERELFGNNTVKLVYNEMLNLELPDVYDCEYKSLNHFRKKYKKSAD</sequence>
<dbReference type="Proteomes" id="UP000327044">
    <property type="component" value="Unassembled WGS sequence"/>
</dbReference>
<evidence type="ECO:0000259" key="5">
    <source>
        <dbReference type="PROSITE" id="PS50056"/>
    </source>
</evidence>
<dbReference type="EMBL" id="VVIM01000006">
    <property type="protein sequence ID" value="KAB0797497.1"/>
    <property type="molecule type" value="Genomic_DNA"/>
</dbReference>
<dbReference type="CDD" id="cd14514">
    <property type="entry name" value="DUSP14-like"/>
    <property type="match status" value="1"/>
</dbReference>
<name>A0A5N4AJJ8_PHOPY</name>
<feature type="domain" description="Tyrosine specific protein phosphatases" evidence="5">
    <location>
        <begin position="147"/>
        <end position="206"/>
    </location>
</feature>
<dbReference type="SMART" id="SM00404">
    <property type="entry name" value="PTPc_motif"/>
    <property type="match status" value="1"/>
</dbReference>
<evidence type="ECO:0000313" key="7">
    <source>
        <dbReference type="Proteomes" id="UP000327044"/>
    </source>
</evidence>
<protein>
    <recommendedName>
        <fullName evidence="8">Protein-tyrosine-phosphatase</fullName>
    </recommendedName>
</protein>
<evidence type="ECO:0000256" key="2">
    <source>
        <dbReference type="ARBA" id="ARBA00022801"/>
    </source>
</evidence>
<dbReference type="InParanoid" id="A0A5N4AJJ8"/>
<evidence type="ECO:0000313" key="6">
    <source>
        <dbReference type="EMBL" id="KAB0797497.1"/>
    </source>
</evidence>
<dbReference type="PROSITE" id="PS50056">
    <property type="entry name" value="TYR_PHOSPHATASE_2"/>
    <property type="match status" value="1"/>
</dbReference>
<dbReference type="PANTHER" id="PTHR45961">
    <property type="entry name" value="IP21249P"/>
    <property type="match status" value="1"/>
</dbReference>
<dbReference type="InterPro" id="IPR016130">
    <property type="entry name" value="Tyr_Pase_AS"/>
</dbReference>
<dbReference type="InterPro" id="IPR020422">
    <property type="entry name" value="TYR_PHOSPHATASE_DUAL_dom"/>
</dbReference>
<dbReference type="FunCoup" id="A0A5N4AJJ8">
    <property type="interactions" value="13"/>
</dbReference>
<dbReference type="SMART" id="SM00195">
    <property type="entry name" value="DSPc"/>
    <property type="match status" value="1"/>
</dbReference>
<dbReference type="AlphaFoldDB" id="A0A5N4AJJ8"/>
<dbReference type="PROSITE" id="PS50054">
    <property type="entry name" value="TYR_PHOSPHATASE_DUAL"/>
    <property type="match status" value="1"/>
</dbReference>
<keyword evidence="7" id="KW-1185">Reference proteome</keyword>
<dbReference type="Pfam" id="PF00782">
    <property type="entry name" value="DSPc"/>
    <property type="match status" value="1"/>
</dbReference>
<dbReference type="GO" id="GO:0005737">
    <property type="term" value="C:cytoplasm"/>
    <property type="evidence" value="ECO:0007669"/>
    <property type="project" value="TreeGrafter"/>
</dbReference>
<dbReference type="InterPro" id="IPR000387">
    <property type="entry name" value="Tyr_Pase_dom"/>
</dbReference>
<dbReference type="PANTHER" id="PTHR45961:SF6">
    <property type="entry name" value="IP21249P"/>
    <property type="match status" value="1"/>
</dbReference>
<evidence type="ECO:0000259" key="4">
    <source>
        <dbReference type="PROSITE" id="PS50054"/>
    </source>
</evidence>
<keyword evidence="3" id="KW-0904">Protein phosphatase</keyword>
<accession>A0A5N4AJJ8</accession>
<organism evidence="6 7">
    <name type="scientific">Photinus pyralis</name>
    <name type="common">Common eastern firefly</name>
    <name type="synonym">Lampyris pyralis</name>
    <dbReference type="NCBI Taxonomy" id="7054"/>
    <lineage>
        <taxon>Eukaryota</taxon>
        <taxon>Metazoa</taxon>
        <taxon>Ecdysozoa</taxon>
        <taxon>Arthropoda</taxon>
        <taxon>Hexapoda</taxon>
        <taxon>Insecta</taxon>
        <taxon>Pterygota</taxon>
        <taxon>Neoptera</taxon>
        <taxon>Endopterygota</taxon>
        <taxon>Coleoptera</taxon>
        <taxon>Polyphaga</taxon>
        <taxon>Elateriformia</taxon>
        <taxon>Elateroidea</taxon>
        <taxon>Lampyridae</taxon>
        <taxon>Lampyrinae</taxon>
        <taxon>Photinus</taxon>
    </lineage>
</organism>
<comment type="similarity">
    <text evidence="1">Belongs to the protein-tyrosine phosphatase family. Non-receptor class dual specificity subfamily.</text>
</comment>
<dbReference type="InterPro" id="IPR000340">
    <property type="entry name" value="Dual-sp_phosphatase_cat-dom"/>
</dbReference>
<feature type="domain" description="Tyrosine-protein phosphatase" evidence="4">
    <location>
        <begin position="85"/>
        <end position="227"/>
    </location>
</feature>
<keyword evidence="2" id="KW-0378">Hydrolase</keyword>
<dbReference type="SUPFAM" id="SSF52799">
    <property type="entry name" value="(Phosphotyrosine protein) phosphatases II"/>
    <property type="match status" value="1"/>
</dbReference>
<gene>
    <name evidence="6" type="ORF">PPYR_08490</name>
</gene>
<dbReference type="GO" id="GO:0004721">
    <property type="term" value="F:phosphoprotein phosphatase activity"/>
    <property type="evidence" value="ECO:0007669"/>
    <property type="project" value="UniProtKB-KW"/>
</dbReference>
<evidence type="ECO:0008006" key="8">
    <source>
        <dbReference type="Google" id="ProtNLM"/>
    </source>
</evidence>
<dbReference type="InterPro" id="IPR029021">
    <property type="entry name" value="Prot-tyrosine_phosphatase-like"/>
</dbReference>
<dbReference type="InterPro" id="IPR003595">
    <property type="entry name" value="Tyr_Pase_cat"/>
</dbReference>